<dbReference type="AlphaFoldDB" id="A0A976SIW8"/>
<dbReference type="InterPro" id="IPR036259">
    <property type="entry name" value="MFS_trans_sf"/>
</dbReference>
<dbReference type="PANTHER" id="PTHR23505:SF9">
    <property type="entry name" value="PROTEIN, PUTATIVE-RELATED"/>
    <property type="match status" value="1"/>
</dbReference>
<feature type="transmembrane region" description="Helical" evidence="7">
    <location>
        <begin position="85"/>
        <end position="104"/>
    </location>
</feature>
<name>A0A976SIW8_THEOR</name>
<dbReference type="GO" id="GO:0016020">
    <property type="term" value="C:membrane"/>
    <property type="evidence" value="ECO:0007669"/>
    <property type="project" value="UniProtKB-SubCell"/>
</dbReference>
<dbReference type="InterPro" id="IPR044770">
    <property type="entry name" value="MFS_spinster-like"/>
</dbReference>
<feature type="transmembrane region" description="Helical" evidence="7">
    <location>
        <begin position="524"/>
        <end position="543"/>
    </location>
</feature>
<keyword evidence="5 7" id="KW-0472">Membrane</keyword>
<keyword evidence="4 7" id="KW-1133">Transmembrane helix</keyword>
<feature type="transmembrane region" description="Helical" evidence="7">
    <location>
        <begin position="393"/>
        <end position="414"/>
    </location>
</feature>
<accession>A0A976SIW8</accession>
<evidence type="ECO:0000313" key="10">
    <source>
        <dbReference type="Proteomes" id="UP000244811"/>
    </source>
</evidence>
<evidence type="ECO:0000256" key="1">
    <source>
        <dbReference type="ARBA" id="ARBA00004141"/>
    </source>
</evidence>
<dbReference type="CDD" id="cd06174">
    <property type="entry name" value="MFS"/>
    <property type="match status" value="1"/>
</dbReference>
<feature type="domain" description="Major facilitator superfamily (MFS) profile" evidence="8">
    <location>
        <begin position="49"/>
        <end position="548"/>
    </location>
</feature>
<comment type="subcellular location">
    <subcellularLocation>
        <location evidence="1">Membrane</location>
        <topology evidence="1">Multi-pass membrane protein</topology>
    </subcellularLocation>
</comment>
<feature type="transmembrane region" description="Helical" evidence="7">
    <location>
        <begin position="354"/>
        <end position="373"/>
    </location>
</feature>
<dbReference type="Gene3D" id="1.20.1250.20">
    <property type="entry name" value="MFS general substrate transporter like domains"/>
    <property type="match status" value="2"/>
</dbReference>
<proteinExistence type="inferred from homology"/>
<protein>
    <submittedName>
        <fullName evidence="9">Integral membrane protein</fullName>
    </submittedName>
</protein>
<dbReference type="PROSITE" id="PS50850">
    <property type="entry name" value="MFS"/>
    <property type="match status" value="1"/>
</dbReference>
<dbReference type="EMBL" id="CP056070">
    <property type="protein sequence ID" value="UVC49720.1"/>
    <property type="molecule type" value="Genomic_DNA"/>
</dbReference>
<dbReference type="GO" id="GO:0022857">
    <property type="term" value="F:transmembrane transporter activity"/>
    <property type="evidence" value="ECO:0007669"/>
    <property type="project" value="InterPro"/>
</dbReference>
<reference evidence="9" key="1">
    <citation type="submission" date="2022-07" db="EMBL/GenBank/DDBJ databases">
        <title>Evaluation of T. orientalis genome assembly methods using nanopore sequencing and analysis of variation between genomes.</title>
        <authorList>
            <person name="Yam J."/>
            <person name="Micallef M.L."/>
            <person name="Liu M."/>
            <person name="Djordjevic S.P."/>
            <person name="Bogema D.R."/>
            <person name="Jenkins C."/>
        </authorList>
    </citation>
    <scope>NUCLEOTIDE SEQUENCE</scope>
    <source>
        <strain evidence="9">Goon Nure</strain>
    </source>
</reference>
<evidence type="ECO:0000256" key="2">
    <source>
        <dbReference type="ARBA" id="ARBA00022448"/>
    </source>
</evidence>
<comment type="similarity">
    <text evidence="6">Belongs to the major facilitator superfamily. Spinster (TC 2.A.1.49) family.</text>
</comment>
<gene>
    <name evidence="9" type="ORF">MACK_003830</name>
</gene>
<feature type="transmembrane region" description="Helical" evidence="7">
    <location>
        <begin position="172"/>
        <end position="197"/>
    </location>
</feature>
<evidence type="ECO:0000313" key="9">
    <source>
        <dbReference type="EMBL" id="UVC49720.1"/>
    </source>
</evidence>
<feature type="transmembrane region" description="Helical" evidence="7">
    <location>
        <begin position="492"/>
        <end position="512"/>
    </location>
</feature>
<evidence type="ECO:0000256" key="7">
    <source>
        <dbReference type="SAM" id="Phobius"/>
    </source>
</evidence>
<dbReference type="InterPro" id="IPR020846">
    <property type="entry name" value="MFS_dom"/>
</dbReference>
<feature type="transmembrane region" description="Helical" evidence="7">
    <location>
        <begin position="140"/>
        <end position="160"/>
    </location>
</feature>
<dbReference type="SUPFAM" id="SSF103473">
    <property type="entry name" value="MFS general substrate transporter"/>
    <property type="match status" value="1"/>
</dbReference>
<evidence type="ECO:0000256" key="6">
    <source>
        <dbReference type="ARBA" id="ARBA00024338"/>
    </source>
</evidence>
<organism evidence="9 10">
    <name type="scientific">Theileria orientalis</name>
    <dbReference type="NCBI Taxonomy" id="68886"/>
    <lineage>
        <taxon>Eukaryota</taxon>
        <taxon>Sar</taxon>
        <taxon>Alveolata</taxon>
        <taxon>Apicomplexa</taxon>
        <taxon>Aconoidasida</taxon>
        <taxon>Piroplasmida</taxon>
        <taxon>Theileriidae</taxon>
        <taxon>Theileria</taxon>
    </lineage>
</organism>
<evidence type="ECO:0000256" key="4">
    <source>
        <dbReference type="ARBA" id="ARBA00022989"/>
    </source>
</evidence>
<sequence length="560" mass="63555">MTGVPTGLPESDMSSSLELISSKRISDESVKKQGSNQKGTLEYKYKFYTFIIIFLFQVLLNYDYGVMPVIFHSIQNSYNFNSTELGVMGALPHLGYFFLSPLLSHILSNYSSKTSLIISIFLNIVALGAFGLSVNKYMFFVAKFCIGVTQALYFTYYPLWVDTFAPINHRNLWMSIVQGGIVIGMTIGYVMASVFLYVGKFGWRYSVMTQAIGLGITVALFWMVPKKFIEFDPSRDDIVNLDLCTCGKTVNNPSTSSMETKYVTDETNLDDESHFRNNFNVKRSHSLDVVTPVHPTQQKDISRVYSNFDSSMINSKNPKCSKCFLNNVKLHNEINQIKRLSTWSKFMLLCKYKIYMVNCLFTSIIYFEVFGAHNWNTKIAISYYNMNEKTTHLLFTIQSFSGAVLGIVSGSHIIDQIIYHYPKYPLLVDFMILIWGSISSLFGVVLLSNKSPMGFVLCVFILLFFGASMNSKITLTSVEYLPHNLKPTGASFFMAQYNVLGFMLGTLIPGVAIDIYNNYKAGLYIIYLSSIFGVVSYLIIIYMKWKGIKKGKKKEFGYVN</sequence>
<dbReference type="InterPro" id="IPR011701">
    <property type="entry name" value="MFS"/>
</dbReference>
<dbReference type="PANTHER" id="PTHR23505">
    <property type="entry name" value="SPINSTER"/>
    <property type="match status" value="1"/>
</dbReference>
<dbReference type="Pfam" id="PF07690">
    <property type="entry name" value="MFS_1"/>
    <property type="match status" value="1"/>
</dbReference>
<feature type="transmembrane region" description="Helical" evidence="7">
    <location>
        <begin position="47"/>
        <end position="65"/>
    </location>
</feature>
<feature type="transmembrane region" description="Helical" evidence="7">
    <location>
        <begin position="426"/>
        <end position="447"/>
    </location>
</feature>
<keyword evidence="2" id="KW-0813">Transport</keyword>
<feature type="transmembrane region" description="Helical" evidence="7">
    <location>
        <begin position="116"/>
        <end position="134"/>
    </location>
</feature>
<dbReference type="Proteomes" id="UP000244811">
    <property type="component" value="Chromosome 3"/>
</dbReference>
<evidence type="ECO:0000256" key="3">
    <source>
        <dbReference type="ARBA" id="ARBA00022692"/>
    </source>
</evidence>
<keyword evidence="3 7" id="KW-0812">Transmembrane</keyword>
<feature type="transmembrane region" description="Helical" evidence="7">
    <location>
        <begin position="453"/>
        <end position="471"/>
    </location>
</feature>
<evidence type="ECO:0000256" key="5">
    <source>
        <dbReference type="ARBA" id="ARBA00023136"/>
    </source>
</evidence>
<feature type="transmembrane region" description="Helical" evidence="7">
    <location>
        <begin position="203"/>
        <end position="224"/>
    </location>
</feature>
<evidence type="ECO:0000259" key="8">
    <source>
        <dbReference type="PROSITE" id="PS50850"/>
    </source>
</evidence>